<feature type="compositionally biased region" description="Polar residues" evidence="1">
    <location>
        <begin position="115"/>
        <end position="129"/>
    </location>
</feature>
<feature type="region of interest" description="Disordered" evidence="1">
    <location>
        <begin position="112"/>
        <end position="158"/>
    </location>
</feature>
<accession>A0A833ZIR6</accession>
<evidence type="ECO:0000313" key="3">
    <source>
        <dbReference type="Proteomes" id="UP000664940"/>
    </source>
</evidence>
<dbReference type="Proteomes" id="UP000664940">
    <property type="component" value="Unassembled WGS sequence"/>
</dbReference>
<dbReference type="AlphaFoldDB" id="A0A833ZIR6"/>
<evidence type="ECO:0000313" key="2">
    <source>
        <dbReference type="EMBL" id="KAF6094755.1"/>
    </source>
</evidence>
<gene>
    <name evidence="2" type="ORF">HJG60_011853</name>
</gene>
<sequence length="158" mass="16819">MGHNLTLSFPAPEAMEKGSLVHSQSPSAREKAEDRRRGTQLLLVLRRSTWCAHSTCMTGSVLVFQPWGKSVPRNRSNTEGVTLELNDTACEWARGLEGRGRQAVRPLGASMAVSGPTQPHPSTVCSTVASEPEPGLPQSARGAEEAAARRQGTGTCVA</sequence>
<protein>
    <submittedName>
        <fullName evidence="2">Uncharacterized protein</fullName>
    </submittedName>
</protein>
<feature type="region of interest" description="Disordered" evidence="1">
    <location>
        <begin position="1"/>
        <end position="36"/>
    </location>
</feature>
<name>A0A833ZIR6_9CHIR</name>
<organism evidence="2 3">
    <name type="scientific">Phyllostomus discolor</name>
    <name type="common">pale spear-nosed bat</name>
    <dbReference type="NCBI Taxonomy" id="89673"/>
    <lineage>
        <taxon>Eukaryota</taxon>
        <taxon>Metazoa</taxon>
        <taxon>Chordata</taxon>
        <taxon>Craniata</taxon>
        <taxon>Vertebrata</taxon>
        <taxon>Euteleostomi</taxon>
        <taxon>Mammalia</taxon>
        <taxon>Eutheria</taxon>
        <taxon>Laurasiatheria</taxon>
        <taxon>Chiroptera</taxon>
        <taxon>Yangochiroptera</taxon>
        <taxon>Phyllostomidae</taxon>
        <taxon>Phyllostominae</taxon>
        <taxon>Phyllostomus</taxon>
    </lineage>
</organism>
<evidence type="ECO:0000256" key="1">
    <source>
        <dbReference type="SAM" id="MobiDB-lite"/>
    </source>
</evidence>
<reference evidence="2 3" key="1">
    <citation type="journal article" date="2020" name="Nature">
        <title>Six reference-quality genomes reveal evolution of bat adaptations.</title>
        <authorList>
            <person name="Jebb D."/>
            <person name="Huang Z."/>
            <person name="Pippel M."/>
            <person name="Hughes G.M."/>
            <person name="Lavrichenko K."/>
            <person name="Devanna P."/>
            <person name="Winkler S."/>
            <person name="Jermiin L.S."/>
            <person name="Skirmuntt E.C."/>
            <person name="Katzourakis A."/>
            <person name="Burkitt-Gray L."/>
            <person name="Ray D.A."/>
            <person name="Sullivan K.A.M."/>
            <person name="Roscito J.G."/>
            <person name="Kirilenko B.M."/>
            <person name="Davalos L.M."/>
            <person name="Corthals A.P."/>
            <person name="Power M.L."/>
            <person name="Jones G."/>
            <person name="Ransome R.D."/>
            <person name="Dechmann D.K.N."/>
            <person name="Locatelli A.G."/>
            <person name="Puechmaille S.J."/>
            <person name="Fedrigo O."/>
            <person name="Jarvis E.D."/>
            <person name="Hiller M."/>
            <person name="Vernes S.C."/>
            <person name="Myers E.W."/>
            <person name="Teeling E.C."/>
        </authorList>
    </citation>
    <scope>NUCLEOTIDE SEQUENCE [LARGE SCALE GENOMIC DNA]</scope>
    <source>
        <strain evidence="2">Bat1K_MPI-CBG_1</strain>
    </source>
</reference>
<proteinExistence type="predicted"/>
<comment type="caution">
    <text evidence="2">The sequence shown here is derived from an EMBL/GenBank/DDBJ whole genome shotgun (WGS) entry which is preliminary data.</text>
</comment>
<dbReference type="EMBL" id="JABVXQ010000008">
    <property type="protein sequence ID" value="KAF6094755.1"/>
    <property type="molecule type" value="Genomic_DNA"/>
</dbReference>